<evidence type="ECO:0000259" key="1">
    <source>
        <dbReference type="Pfam" id="PF02591"/>
    </source>
</evidence>
<feature type="domain" description="CT398-like coiled coil hairpin" evidence="2">
    <location>
        <begin position="14"/>
        <end position="194"/>
    </location>
</feature>
<evidence type="ECO:0000313" key="4">
    <source>
        <dbReference type="Proteomes" id="UP000188235"/>
    </source>
</evidence>
<keyword evidence="4" id="KW-1185">Reference proteome</keyword>
<feature type="domain" description="C4-type zinc ribbon" evidence="1">
    <location>
        <begin position="204"/>
        <end position="238"/>
    </location>
</feature>
<accession>A0A1Q2CUW6</accession>
<evidence type="ECO:0000313" key="3">
    <source>
        <dbReference type="EMBL" id="AQP49903.1"/>
    </source>
</evidence>
<dbReference type="PANTHER" id="PTHR39082:SF1">
    <property type="entry name" value="SCAVENGER RECEPTOR CLASS A MEMBER 3"/>
    <property type="match status" value="1"/>
</dbReference>
<dbReference type="OrthoDB" id="9784388at2"/>
<dbReference type="InterPro" id="IPR056003">
    <property type="entry name" value="CT398_CC_hairpin"/>
</dbReference>
<protein>
    <submittedName>
        <fullName evidence="3">Uncharacterized protein</fullName>
    </submittedName>
</protein>
<dbReference type="InterPro" id="IPR003743">
    <property type="entry name" value="Zf-RING_7"/>
</dbReference>
<reference evidence="3 4" key="1">
    <citation type="journal article" date="2008" name="Int. J. Syst. Evol. Microbiol.">
        <title>Tessaracoccus flavescens sp. nov., isolated from marine sediment.</title>
        <authorList>
            <person name="Lee D.W."/>
            <person name="Lee S.D."/>
        </authorList>
    </citation>
    <scope>NUCLEOTIDE SEQUENCE [LARGE SCALE GENOMIC DNA]</scope>
    <source>
        <strain evidence="3 4">SST-39T</strain>
    </source>
</reference>
<dbReference type="InterPro" id="IPR052376">
    <property type="entry name" value="Oxidative_Scav/Glycosyltrans"/>
</dbReference>
<dbReference type="Gene3D" id="1.10.287.1490">
    <property type="match status" value="1"/>
</dbReference>
<name>A0A1Q2CUW6_9ACTN</name>
<dbReference type="STRING" id="399497.BW733_02710"/>
<dbReference type="Proteomes" id="UP000188235">
    <property type="component" value="Chromosome"/>
</dbReference>
<dbReference type="PANTHER" id="PTHR39082">
    <property type="entry name" value="PHOSPHOLIPASE C-BETA-2-RELATED"/>
    <property type="match status" value="1"/>
</dbReference>
<organism evidence="3 4">
    <name type="scientific">Tessaracoccus flavescens</name>
    <dbReference type="NCBI Taxonomy" id="399497"/>
    <lineage>
        <taxon>Bacteria</taxon>
        <taxon>Bacillati</taxon>
        <taxon>Actinomycetota</taxon>
        <taxon>Actinomycetes</taxon>
        <taxon>Propionibacteriales</taxon>
        <taxon>Propionibacteriaceae</taxon>
        <taxon>Tessaracoccus</taxon>
    </lineage>
</organism>
<dbReference type="Pfam" id="PF24481">
    <property type="entry name" value="CT398_CC"/>
    <property type="match status" value="1"/>
</dbReference>
<sequence>MLAEPAVQQTLLTLADLDSEVARVQHAARNLPHHKAIASLMEARKGVTDELIASNIEVDDLGVAVRKAEGDLVPVKARLERDQKRVEDGSISDPKTLRSLNDEVAHLTRRISELEDAQLEVMGRLEEATAHRDKIAGQKAEVETRLRDEVAARDAAVEKLRQESADLVATRGPIAAKIPADLMGVYEKLRATSGLGAAALRAGRCGGCQLQLTIADLDSYKRAPANQVLRCTECDRILVRTPESGL</sequence>
<dbReference type="EMBL" id="CP019607">
    <property type="protein sequence ID" value="AQP49903.1"/>
    <property type="molecule type" value="Genomic_DNA"/>
</dbReference>
<dbReference type="AlphaFoldDB" id="A0A1Q2CUW6"/>
<gene>
    <name evidence="3" type="ORF">BW733_02710</name>
</gene>
<dbReference type="Pfam" id="PF02591">
    <property type="entry name" value="Zn_ribbon_9"/>
    <property type="match status" value="1"/>
</dbReference>
<proteinExistence type="predicted"/>
<dbReference type="RefSeq" id="WP_077347673.1">
    <property type="nucleotide sequence ID" value="NZ_CP019607.1"/>
</dbReference>
<dbReference type="KEGG" id="tfa:BW733_02710"/>
<evidence type="ECO:0000259" key="2">
    <source>
        <dbReference type="Pfam" id="PF24481"/>
    </source>
</evidence>